<evidence type="ECO:0000313" key="1">
    <source>
        <dbReference type="EMBL" id="WUV47020.1"/>
    </source>
</evidence>
<accession>A0ABZ1YXP2</accession>
<gene>
    <name evidence="1" type="ORF">OG563_01800</name>
</gene>
<proteinExistence type="predicted"/>
<keyword evidence="2" id="KW-1185">Reference proteome</keyword>
<sequence>MRVLSTAIGVADKSGVEALTMRRLAELLGVEAMSLSWRTRKGNLRALSELIEDAKISPVIDQTYPFTEIPAAVRYQEEGHATGKVVVVND</sequence>
<evidence type="ECO:0000313" key="2">
    <source>
        <dbReference type="Proteomes" id="UP001432062"/>
    </source>
</evidence>
<dbReference type="Proteomes" id="UP001432062">
    <property type="component" value="Chromosome"/>
</dbReference>
<dbReference type="Pfam" id="PF13602">
    <property type="entry name" value="ADH_zinc_N_2"/>
    <property type="match status" value="1"/>
</dbReference>
<reference evidence="1" key="1">
    <citation type="submission" date="2022-10" db="EMBL/GenBank/DDBJ databases">
        <title>The complete genomes of actinobacterial strains from the NBC collection.</title>
        <authorList>
            <person name="Joergensen T.S."/>
            <person name="Alvarez Arevalo M."/>
            <person name="Sterndorff E.B."/>
            <person name="Faurdal D."/>
            <person name="Vuksanovic O."/>
            <person name="Mourched A.-S."/>
            <person name="Charusanti P."/>
            <person name="Shaw S."/>
            <person name="Blin K."/>
            <person name="Weber T."/>
        </authorList>
    </citation>
    <scope>NUCLEOTIDE SEQUENCE</scope>
    <source>
        <strain evidence="1">NBC_01482</strain>
    </source>
</reference>
<dbReference type="RefSeq" id="WP_329411084.1">
    <property type="nucleotide sequence ID" value="NZ_CP109441.1"/>
</dbReference>
<dbReference type="Gene3D" id="3.40.50.720">
    <property type="entry name" value="NAD(P)-binding Rossmann-like Domain"/>
    <property type="match status" value="1"/>
</dbReference>
<name>A0ABZ1YXP2_9NOCA</name>
<dbReference type="Gene3D" id="3.90.180.10">
    <property type="entry name" value="Medium-chain alcohol dehydrogenases, catalytic domain"/>
    <property type="match status" value="1"/>
</dbReference>
<organism evidence="1 2">
    <name type="scientific">Nocardia vinacea</name>
    <dbReference type="NCBI Taxonomy" id="96468"/>
    <lineage>
        <taxon>Bacteria</taxon>
        <taxon>Bacillati</taxon>
        <taxon>Actinomycetota</taxon>
        <taxon>Actinomycetes</taxon>
        <taxon>Mycobacteriales</taxon>
        <taxon>Nocardiaceae</taxon>
        <taxon>Nocardia</taxon>
    </lineage>
</organism>
<dbReference type="EMBL" id="CP109441">
    <property type="protein sequence ID" value="WUV47020.1"/>
    <property type="molecule type" value="Genomic_DNA"/>
</dbReference>
<protein>
    <submittedName>
        <fullName evidence="1">Zinc-binding dehydrogenase</fullName>
    </submittedName>
</protein>